<evidence type="ECO:0000313" key="1">
    <source>
        <dbReference type="EMBL" id="XBM01024.1"/>
    </source>
</evidence>
<dbReference type="KEGG" id="cmav:ABHF33_01710"/>
<sequence length="139" mass="15577">MNKEISTYLAKCGNCKQIFAHPSLGDFAYGEIIFCSIDGQQYTHASAFSEFAQKISRLMPDNSSDFWDVIASLVDSIEDRKYSPHIHCLFCSSDNIEFWEGERIGVMNVSEASFLAAAALPEHELKLLVAQICECINNK</sequence>
<gene>
    <name evidence="1" type="ORF">ABHF33_01710</name>
</gene>
<accession>A0AAU7FAR9</accession>
<dbReference type="RefSeq" id="WP_348945345.1">
    <property type="nucleotide sequence ID" value="NZ_CP157355.1"/>
</dbReference>
<protein>
    <submittedName>
        <fullName evidence="1">Uncharacterized protein</fullName>
    </submittedName>
</protein>
<name>A0AAU7FAR9_9NEIS</name>
<proteinExistence type="predicted"/>
<dbReference type="AlphaFoldDB" id="A0AAU7FAR9"/>
<dbReference type="EMBL" id="CP157355">
    <property type="protein sequence ID" value="XBM01024.1"/>
    <property type="molecule type" value="Genomic_DNA"/>
</dbReference>
<reference evidence="1" key="1">
    <citation type="submission" date="2024-05" db="EMBL/GenBank/DDBJ databases">
        <authorList>
            <person name="Yang L."/>
            <person name="Pan L."/>
        </authorList>
    </citation>
    <scope>NUCLEOTIDE SEQUENCE</scope>
    <source>
        <strain evidence="1">FCG-7</strain>
    </source>
</reference>
<organism evidence="1">
    <name type="scientific">Chitinibacter mangrovi</name>
    <dbReference type="NCBI Taxonomy" id="3153927"/>
    <lineage>
        <taxon>Bacteria</taxon>
        <taxon>Pseudomonadati</taxon>
        <taxon>Pseudomonadota</taxon>
        <taxon>Betaproteobacteria</taxon>
        <taxon>Neisseriales</taxon>
        <taxon>Chitinibacteraceae</taxon>
        <taxon>Chitinibacter</taxon>
    </lineage>
</organism>